<dbReference type="CDD" id="cd02205">
    <property type="entry name" value="CBS_pair_SF"/>
    <property type="match status" value="1"/>
</dbReference>
<dbReference type="PROSITE" id="PS51371">
    <property type="entry name" value="CBS"/>
    <property type="match status" value="2"/>
</dbReference>
<evidence type="ECO:0000313" key="5">
    <source>
        <dbReference type="Proteomes" id="UP001499967"/>
    </source>
</evidence>
<evidence type="ECO:0000313" key="4">
    <source>
        <dbReference type="EMBL" id="GAA0922587.1"/>
    </source>
</evidence>
<feature type="domain" description="CBS" evidence="3">
    <location>
        <begin position="111"/>
        <end position="164"/>
    </location>
</feature>
<evidence type="ECO:0000256" key="2">
    <source>
        <dbReference type="PROSITE-ProRule" id="PRU00703"/>
    </source>
</evidence>
<feature type="domain" description="CBS" evidence="3">
    <location>
        <begin position="48"/>
        <end position="105"/>
    </location>
</feature>
<dbReference type="SUPFAM" id="SSF54631">
    <property type="entry name" value="CBS-domain pair"/>
    <property type="match status" value="1"/>
</dbReference>
<dbReference type="Gene3D" id="3.10.580.10">
    <property type="entry name" value="CBS-domain"/>
    <property type="match status" value="2"/>
</dbReference>
<accession>A0ABN1P539</accession>
<reference evidence="4 5" key="1">
    <citation type="journal article" date="2019" name="Int. J. Syst. Evol. Microbiol.">
        <title>The Global Catalogue of Microorganisms (GCM) 10K type strain sequencing project: providing services to taxonomists for standard genome sequencing and annotation.</title>
        <authorList>
            <consortium name="The Broad Institute Genomics Platform"/>
            <consortium name="The Broad Institute Genome Sequencing Center for Infectious Disease"/>
            <person name="Wu L."/>
            <person name="Ma J."/>
        </authorList>
    </citation>
    <scope>NUCLEOTIDE SEQUENCE [LARGE SCALE GENOMIC DNA]</scope>
    <source>
        <strain evidence="4 5">JCM 11117</strain>
    </source>
</reference>
<keyword evidence="1 2" id="KW-0129">CBS domain</keyword>
<sequence length="164" mass="18270">MAVQERTPVDVARRTLPAYRLWRRLRRSTPVVPLTGGPRPGTFVRDVMTAPVLTAREDWPVDLAVEDLTSHGFTALPVVVGGGRLVGIVSERHLLPDPLSDRRARTVGGLIERDVVTVQRHEFVADALRLMDEHDLRAVPVVDGFHRLAGIVTRRDILRPLGRS</sequence>
<dbReference type="Proteomes" id="UP001499967">
    <property type="component" value="Unassembled WGS sequence"/>
</dbReference>
<dbReference type="SMART" id="SM00116">
    <property type="entry name" value="CBS"/>
    <property type="match status" value="2"/>
</dbReference>
<dbReference type="PANTHER" id="PTHR43080:SF2">
    <property type="entry name" value="CBS DOMAIN-CONTAINING PROTEIN"/>
    <property type="match status" value="1"/>
</dbReference>
<evidence type="ECO:0000259" key="3">
    <source>
        <dbReference type="PROSITE" id="PS51371"/>
    </source>
</evidence>
<keyword evidence="5" id="KW-1185">Reference proteome</keyword>
<proteinExistence type="predicted"/>
<dbReference type="EMBL" id="BAAAHP010000014">
    <property type="protein sequence ID" value="GAA0922587.1"/>
    <property type="molecule type" value="Genomic_DNA"/>
</dbReference>
<dbReference type="PANTHER" id="PTHR43080">
    <property type="entry name" value="CBS DOMAIN-CONTAINING PROTEIN CBSX3, MITOCHONDRIAL"/>
    <property type="match status" value="1"/>
</dbReference>
<protein>
    <recommendedName>
        <fullName evidence="3">CBS domain-containing protein</fullName>
    </recommendedName>
</protein>
<name>A0ABN1P539_9PSEU</name>
<comment type="caution">
    <text evidence="4">The sequence shown here is derived from an EMBL/GenBank/DDBJ whole genome shotgun (WGS) entry which is preliminary data.</text>
</comment>
<organism evidence="4 5">
    <name type="scientific">Pseudonocardia zijingensis</name>
    <dbReference type="NCBI Taxonomy" id="153376"/>
    <lineage>
        <taxon>Bacteria</taxon>
        <taxon>Bacillati</taxon>
        <taxon>Actinomycetota</taxon>
        <taxon>Actinomycetes</taxon>
        <taxon>Pseudonocardiales</taxon>
        <taxon>Pseudonocardiaceae</taxon>
        <taxon>Pseudonocardia</taxon>
    </lineage>
</organism>
<evidence type="ECO:0000256" key="1">
    <source>
        <dbReference type="ARBA" id="ARBA00023122"/>
    </source>
</evidence>
<gene>
    <name evidence="4" type="ORF">GCM10009559_06260</name>
</gene>
<dbReference type="Pfam" id="PF00571">
    <property type="entry name" value="CBS"/>
    <property type="match status" value="2"/>
</dbReference>
<dbReference type="InterPro" id="IPR046342">
    <property type="entry name" value="CBS_dom_sf"/>
</dbReference>
<dbReference type="InterPro" id="IPR000644">
    <property type="entry name" value="CBS_dom"/>
</dbReference>
<dbReference type="InterPro" id="IPR051257">
    <property type="entry name" value="Diverse_CBS-Domain"/>
</dbReference>